<feature type="non-terminal residue" evidence="2">
    <location>
        <position position="1"/>
    </location>
</feature>
<organism evidence="2 3">
    <name type="scientific">Pristionchus fissidentatus</name>
    <dbReference type="NCBI Taxonomy" id="1538716"/>
    <lineage>
        <taxon>Eukaryota</taxon>
        <taxon>Metazoa</taxon>
        <taxon>Ecdysozoa</taxon>
        <taxon>Nematoda</taxon>
        <taxon>Chromadorea</taxon>
        <taxon>Rhabditida</taxon>
        <taxon>Rhabditina</taxon>
        <taxon>Diplogasteromorpha</taxon>
        <taxon>Diplogasteroidea</taxon>
        <taxon>Neodiplogasteridae</taxon>
        <taxon>Pristionchus</taxon>
    </lineage>
</organism>
<proteinExistence type="predicted"/>
<reference evidence="2" key="1">
    <citation type="submission" date="2023-10" db="EMBL/GenBank/DDBJ databases">
        <title>Genome assembly of Pristionchus species.</title>
        <authorList>
            <person name="Yoshida K."/>
            <person name="Sommer R.J."/>
        </authorList>
    </citation>
    <scope>NUCLEOTIDE SEQUENCE</scope>
    <source>
        <strain evidence="2">RS5133</strain>
    </source>
</reference>
<accession>A0AAV5UZP1</accession>
<protein>
    <recommendedName>
        <fullName evidence="4">F-box domain-containing protein</fullName>
    </recommendedName>
</protein>
<dbReference type="Proteomes" id="UP001432322">
    <property type="component" value="Unassembled WGS sequence"/>
</dbReference>
<gene>
    <name evidence="2" type="ORF">PFISCL1PPCAC_2945</name>
</gene>
<evidence type="ECO:0000313" key="2">
    <source>
        <dbReference type="EMBL" id="GMT11648.1"/>
    </source>
</evidence>
<evidence type="ECO:0000256" key="1">
    <source>
        <dbReference type="SAM" id="MobiDB-lite"/>
    </source>
</evidence>
<dbReference type="AlphaFoldDB" id="A0AAV5UZP1"/>
<name>A0AAV5UZP1_9BILA</name>
<evidence type="ECO:0008006" key="4">
    <source>
        <dbReference type="Google" id="ProtNLM"/>
    </source>
</evidence>
<evidence type="ECO:0000313" key="3">
    <source>
        <dbReference type="Proteomes" id="UP001432322"/>
    </source>
</evidence>
<feature type="non-terminal residue" evidence="2">
    <location>
        <position position="201"/>
    </location>
</feature>
<keyword evidence="3" id="KW-1185">Reference proteome</keyword>
<dbReference type="EMBL" id="BTSY01000001">
    <property type="protein sequence ID" value="GMT11648.1"/>
    <property type="molecule type" value="Genomic_DNA"/>
</dbReference>
<sequence length="201" mass="23605">WPTMDDRPKPKSRTQKNLSTSSTAFPSSPPKTPFESSLDSLTIQTRLDDLPPEIFSLILRSLNGRERLNLRECNRSLEDRIAATDLRCEIMSIEESGQYIEWKWGNQSEQLNISGRHATNDEILHLRRRLFDHGRIKEVTLSFDHYERKSMAQFVKDLLQECTFDNFIYKIRKGQFTGRSRDLIKKYESTHAKMHIHMDGF</sequence>
<feature type="region of interest" description="Disordered" evidence="1">
    <location>
        <begin position="1"/>
        <end position="37"/>
    </location>
</feature>
<comment type="caution">
    <text evidence="2">The sequence shown here is derived from an EMBL/GenBank/DDBJ whole genome shotgun (WGS) entry which is preliminary data.</text>
</comment>